<feature type="compositionally biased region" description="Basic residues" evidence="1">
    <location>
        <begin position="286"/>
        <end position="305"/>
    </location>
</feature>
<protein>
    <submittedName>
        <fullName evidence="4">Uncharacterized protein</fullName>
    </submittedName>
</protein>
<sequence>MSTGLMSCVRENSPPLEGVSIQLDDGDNGFSHSPEPSEAQKRRRFHPLRNLRRIFRRRTVPRGDFTGHSGDNCSSIPSGGTSQVVNSSDSSSPPSIVDVTASGSVTSGGYTTTIYLSKERQEGNFESRSGKIGKRKDILDEMEQDMTDYQRSFSDGLLLDSAYSCDALSQSHDSVFSESANASSLSIVLKAELVDVLRKRRNRPDASDEDLGLPRSPTTPQKKNCPLNHSEGSLSLLSMVSTEMEAEPYIALSGSSAPTKRSLDTYQVPEEQDLNLSSGSKLSHSAARHKMAVRPNKKKGPSRHRRAIEMKNSALPVTPELNEDTLKITSNFTLDKKVRSKSLPPGVNSKMLEEQSSNCLQLSTNMLTSSTESSSSTIYVNPQLSKSYAFEKETESVSSCEERQEAFASEIKENLRNLTSGSAENINLFQSKDNGREQDDGCGRIKVAKESKMRQPRSGAAARQRIIPKDLSFSPEVSRSTKISIGEGTLGHKEIADTPKICDFLPRTEPKINSSEKLYSPKLINESGISIKCHDTVTPIRGIDEDKDAVAPPPKVVWPDSSTSAGAKKTNDLQVRTIDVRKSPRRKSVEKSKSFRFYCENDAEKMPQNNLPSLPDLSLGAFDDNSTSSAKINLMKYTPTMKFEINDNNLVKPKEEPYHFENNSYGKNIILTPNKYGNTTNISQIEENIDKLVKSTYVTVLKKSPDNGTEVVEAKIRHTPARELPVERDVSDVELRNNGVDVVKNRRPTLSVGDNNSKVPEFMKIQLNRVDSTRPKSHVVLSKNVKEDSMRRHSTEILETIKVTTTPDEKKAPQKMHRML</sequence>
<feature type="domain" description="DUF4592" evidence="2">
    <location>
        <begin position="198"/>
        <end position="299"/>
    </location>
</feature>
<feature type="region of interest" description="Disordered" evidence="1">
    <location>
        <begin position="1"/>
        <end position="46"/>
    </location>
</feature>
<feature type="compositionally biased region" description="Polar residues" evidence="1">
    <location>
        <begin position="69"/>
        <end position="81"/>
    </location>
</feature>
<dbReference type="InterPro" id="IPR028030">
    <property type="entry name" value="DUF4592"/>
</dbReference>
<feature type="region of interest" description="Disordered" evidence="1">
    <location>
        <begin position="202"/>
        <end position="229"/>
    </location>
</feature>
<proteinExistence type="predicted"/>
<evidence type="ECO:0000259" key="3">
    <source>
        <dbReference type="Pfam" id="PF15893"/>
    </source>
</evidence>
<organism evidence="4 5">
    <name type="scientific">Lutzomyia longipalpis</name>
    <name type="common">Sand fly</name>
    <dbReference type="NCBI Taxonomy" id="7200"/>
    <lineage>
        <taxon>Eukaryota</taxon>
        <taxon>Metazoa</taxon>
        <taxon>Ecdysozoa</taxon>
        <taxon>Arthropoda</taxon>
        <taxon>Hexapoda</taxon>
        <taxon>Insecta</taxon>
        <taxon>Pterygota</taxon>
        <taxon>Neoptera</taxon>
        <taxon>Endopterygota</taxon>
        <taxon>Diptera</taxon>
        <taxon>Nematocera</taxon>
        <taxon>Psychodoidea</taxon>
        <taxon>Psychodidae</taxon>
        <taxon>Lutzomyia</taxon>
        <taxon>Lutzomyia</taxon>
    </lineage>
</organism>
<evidence type="ECO:0000259" key="2">
    <source>
        <dbReference type="Pfam" id="PF15262"/>
    </source>
</evidence>
<dbReference type="InterPro" id="IPR031764">
    <property type="entry name" value="DUF4739"/>
</dbReference>
<accession>A0A1B0CKN7</accession>
<feature type="region of interest" description="Disordered" evidence="1">
    <location>
        <begin position="273"/>
        <end position="305"/>
    </location>
</feature>
<keyword evidence="5" id="KW-1185">Reference proteome</keyword>
<feature type="region of interest" description="Disordered" evidence="1">
    <location>
        <begin position="544"/>
        <end position="567"/>
    </location>
</feature>
<feature type="region of interest" description="Disordered" evidence="1">
    <location>
        <begin position="59"/>
        <end position="100"/>
    </location>
</feature>
<feature type="compositionally biased region" description="Polar residues" evidence="1">
    <location>
        <begin position="274"/>
        <end position="283"/>
    </location>
</feature>
<dbReference type="EMBL" id="AJWK01016486">
    <property type="status" value="NOT_ANNOTATED_CDS"/>
    <property type="molecule type" value="Genomic_DNA"/>
</dbReference>
<dbReference type="Proteomes" id="UP000092461">
    <property type="component" value="Unassembled WGS sequence"/>
</dbReference>
<dbReference type="Pfam" id="PF15893">
    <property type="entry name" value="DUF4739"/>
    <property type="match status" value="1"/>
</dbReference>
<dbReference type="Pfam" id="PF15262">
    <property type="entry name" value="DUF4592"/>
    <property type="match status" value="1"/>
</dbReference>
<dbReference type="EnsemblMetazoa" id="LLOJ005174-RA">
    <property type="protein sequence ID" value="LLOJ005174-PA"/>
    <property type="gene ID" value="LLOJ005174"/>
</dbReference>
<evidence type="ECO:0000313" key="4">
    <source>
        <dbReference type="EnsemblMetazoa" id="LLOJ005174-PA"/>
    </source>
</evidence>
<dbReference type="VEuPathDB" id="VectorBase:LLONM1_002066"/>
<dbReference type="AlphaFoldDB" id="A0A1B0CKN7"/>
<feature type="domain" description="DUF4739" evidence="3">
    <location>
        <begin position="585"/>
        <end position="707"/>
    </location>
</feature>
<feature type="compositionally biased region" description="Low complexity" evidence="1">
    <location>
        <begin position="82"/>
        <end position="100"/>
    </location>
</feature>
<dbReference type="VEuPathDB" id="VectorBase:LLOJ005174"/>
<evidence type="ECO:0000313" key="5">
    <source>
        <dbReference type="Proteomes" id="UP000092461"/>
    </source>
</evidence>
<name>A0A1B0CKN7_LUTLO</name>
<reference evidence="4" key="1">
    <citation type="submission" date="2020-05" db="UniProtKB">
        <authorList>
            <consortium name="EnsemblMetazoa"/>
        </authorList>
    </citation>
    <scope>IDENTIFICATION</scope>
    <source>
        <strain evidence="4">Jacobina</strain>
    </source>
</reference>
<evidence type="ECO:0000256" key="1">
    <source>
        <dbReference type="SAM" id="MobiDB-lite"/>
    </source>
</evidence>